<dbReference type="Pfam" id="PF20221">
    <property type="entry name" value="DUF6580"/>
    <property type="match status" value="1"/>
</dbReference>
<dbReference type="KEGG" id="abas:ACPOL_2357"/>
<keyword evidence="3" id="KW-1185">Reference proteome</keyword>
<dbReference type="Proteomes" id="UP000253606">
    <property type="component" value="Chromosome"/>
</dbReference>
<evidence type="ECO:0000256" key="1">
    <source>
        <dbReference type="SAM" id="Phobius"/>
    </source>
</evidence>
<accession>A0A2Z5FXU5</accession>
<dbReference type="OrthoDB" id="9806699at2"/>
<dbReference type="InterPro" id="IPR046487">
    <property type="entry name" value="DUF6580"/>
</dbReference>
<protein>
    <submittedName>
        <fullName evidence="2">Uncharacterized protein</fullName>
    </submittedName>
</protein>
<dbReference type="EMBL" id="CP030840">
    <property type="protein sequence ID" value="AXC11681.1"/>
    <property type="molecule type" value="Genomic_DNA"/>
</dbReference>
<feature type="transmembrane region" description="Helical" evidence="1">
    <location>
        <begin position="94"/>
        <end position="116"/>
    </location>
</feature>
<name>A0A2Z5FXU5_9BACT</name>
<organism evidence="2 3">
    <name type="scientific">Acidisarcina polymorpha</name>
    <dbReference type="NCBI Taxonomy" id="2211140"/>
    <lineage>
        <taxon>Bacteria</taxon>
        <taxon>Pseudomonadati</taxon>
        <taxon>Acidobacteriota</taxon>
        <taxon>Terriglobia</taxon>
        <taxon>Terriglobales</taxon>
        <taxon>Acidobacteriaceae</taxon>
        <taxon>Acidisarcina</taxon>
    </lineage>
</organism>
<reference evidence="2 3" key="1">
    <citation type="journal article" date="2018" name="Front. Microbiol.">
        <title>Hydrolytic Capabilities as a Key to Environmental Success: Chitinolytic and Cellulolytic Acidobacteria From Acidic Sub-arctic Soils and Boreal Peatlands.</title>
        <authorList>
            <person name="Belova S.E."/>
            <person name="Ravin N.V."/>
            <person name="Pankratov T.A."/>
            <person name="Rakitin A.L."/>
            <person name="Ivanova A.A."/>
            <person name="Beletsky A.V."/>
            <person name="Mardanov A.V."/>
            <person name="Sinninghe Damste J.S."/>
            <person name="Dedysh S.N."/>
        </authorList>
    </citation>
    <scope>NUCLEOTIDE SEQUENCE [LARGE SCALE GENOMIC DNA]</scope>
    <source>
        <strain evidence="2 3">SBC82</strain>
    </source>
</reference>
<feature type="transmembrane region" description="Helical" evidence="1">
    <location>
        <begin position="70"/>
        <end position="88"/>
    </location>
</feature>
<dbReference type="AlphaFoldDB" id="A0A2Z5FXU5"/>
<feature type="transmembrane region" description="Helical" evidence="1">
    <location>
        <begin position="39"/>
        <end position="58"/>
    </location>
</feature>
<keyword evidence="1" id="KW-1133">Transmembrane helix</keyword>
<gene>
    <name evidence="2" type="ORF">ACPOL_2357</name>
</gene>
<keyword evidence="1" id="KW-0472">Membrane</keyword>
<sequence>MFAYLLTLLGVLAHAVPHAWLPFTAVGGSLLYFGARRPHWQGIVPVGLLALSDYYLTAHVYNFPFRAQDYLLTWAWYAAVIVLGAILLSSKTSVARIAAATAIAPTSFFLISNYAVWVSQRGMYPHTANGLMTCYTAALPFYRNDLVSTAIVTGLVFGIPLYTKHHEAAKQAQTL</sequence>
<keyword evidence="1" id="KW-0812">Transmembrane</keyword>
<proteinExistence type="predicted"/>
<evidence type="ECO:0000313" key="3">
    <source>
        <dbReference type="Proteomes" id="UP000253606"/>
    </source>
</evidence>
<dbReference type="RefSeq" id="WP_114207085.1">
    <property type="nucleotide sequence ID" value="NZ_CP030840.1"/>
</dbReference>
<evidence type="ECO:0000313" key="2">
    <source>
        <dbReference type="EMBL" id="AXC11681.1"/>
    </source>
</evidence>